<evidence type="ECO:0000313" key="3">
    <source>
        <dbReference type="Proteomes" id="UP001596142"/>
    </source>
</evidence>
<accession>A0ABW0YLH9</accession>
<name>A0ABW0YLH9_9BACI</name>
<organism evidence="2 3">
    <name type="scientific">Thalassorhabdus alkalitolerans</name>
    <dbReference type="NCBI Taxonomy" id="2282697"/>
    <lineage>
        <taxon>Bacteria</taxon>
        <taxon>Bacillati</taxon>
        <taxon>Bacillota</taxon>
        <taxon>Bacilli</taxon>
        <taxon>Bacillales</taxon>
        <taxon>Bacillaceae</taxon>
        <taxon>Thalassorhabdus</taxon>
    </lineage>
</organism>
<keyword evidence="3" id="KW-1185">Reference proteome</keyword>
<gene>
    <name evidence="2" type="ORF">ACFPU1_07095</name>
</gene>
<proteinExistence type="predicted"/>
<keyword evidence="1" id="KW-0472">Membrane</keyword>
<evidence type="ECO:0000313" key="2">
    <source>
        <dbReference type="EMBL" id="MFC5712541.1"/>
    </source>
</evidence>
<protein>
    <submittedName>
        <fullName evidence="2">AzlD domain-containing protein</fullName>
    </submittedName>
</protein>
<evidence type="ECO:0000256" key="1">
    <source>
        <dbReference type="SAM" id="Phobius"/>
    </source>
</evidence>
<dbReference type="Pfam" id="PF05437">
    <property type="entry name" value="AzlD"/>
    <property type="match status" value="1"/>
</dbReference>
<feature type="transmembrane region" description="Helical" evidence="1">
    <location>
        <begin position="6"/>
        <end position="27"/>
    </location>
</feature>
<dbReference type="RefSeq" id="WP_385939717.1">
    <property type="nucleotide sequence ID" value="NZ_JBHSOZ010000003.1"/>
</dbReference>
<keyword evidence="1" id="KW-0812">Transmembrane</keyword>
<reference evidence="3" key="1">
    <citation type="journal article" date="2019" name="Int. J. Syst. Evol. Microbiol.">
        <title>The Global Catalogue of Microorganisms (GCM) 10K type strain sequencing project: providing services to taxonomists for standard genome sequencing and annotation.</title>
        <authorList>
            <consortium name="The Broad Institute Genomics Platform"/>
            <consortium name="The Broad Institute Genome Sequencing Center for Infectious Disease"/>
            <person name="Wu L."/>
            <person name="Ma J."/>
        </authorList>
    </citation>
    <scope>NUCLEOTIDE SEQUENCE [LARGE SCALE GENOMIC DNA]</scope>
    <source>
        <strain evidence="3">CECT 7184</strain>
    </source>
</reference>
<sequence length="101" mass="10718">MSSSLLLIILGMAVVTYIPRMVPLVFLNAKAIPPRLEGILKNVPFAALGALIFPGILFIHESPWFGVLGAAAAFTLAFLGGNLIIVVLGSILILTLLTPFF</sequence>
<dbReference type="EMBL" id="JBHSOZ010000003">
    <property type="protein sequence ID" value="MFC5712541.1"/>
    <property type="molecule type" value="Genomic_DNA"/>
</dbReference>
<comment type="caution">
    <text evidence="2">The sequence shown here is derived from an EMBL/GenBank/DDBJ whole genome shotgun (WGS) entry which is preliminary data.</text>
</comment>
<dbReference type="Proteomes" id="UP001596142">
    <property type="component" value="Unassembled WGS sequence"/>
</dbReference>
<keyword evidence="1" id="KW-1133">Transmembrane helix</keyword>
<feature type="transmembrane region" description="Helical" evidence="1">
    <location>
        <begin position="39"/>
        <end position="59"/>
    </location>
</feature>
<dbReference type="InterPro" id="IPR008407">
    <property type="entry name" value="Brnchd-chn_aa_trnsp_AzlD"/>
</dbReference>
<feature type="transmembrane region" description="Helical" evidence="1">
    <location>
        <begin position="65"/>
        <end position="97"/>
    </location>
</feature>